<feature type="region of interest" description="Disordered" evidence="1">
    <location>
        <begin position="35"/>
        <end position="125"/>
    </location>
</feature>
<evidence type="ECO:0000256" key="2">
    <source>
        <dbReference type="SAM" id="Phobius"/>
    </source>
</evidence>
<dbReference type="Proteomes" id="UP000005223">
    <property type="component" value="Chromosome"/>
</dbReference>
<keyword evidence="2" id="KW-0812">Transmembrane</keyword>
<proteinExistence type="predicted"/>
<dbReference type="HOGENOM" id="CLU_1801695_0_0_2"/>
<dbReference type="PaxDb" id="187420-MTH_201"/>
<keyword evidence="4" id="KW-1185">Reference proteome</keyword>
<feature type="transmembrane region" description="Helical" evidence="2">
    <location>
        <begin position="124"/>
        <end position="144"/>
    </location>
</feature>
<gene>
    <name evidence="3" type="ordered locus">MTH_201</name>
</gene>
<feature type="compositionally biased region" description="Low complexity" evidence="1">
    <location>
        <begin position="46"/>
        <end position="78"/>
    </location>
</feature>
<evidence type="ECO:0000256" key="1">
    <source>
        <dbReference type="SAM" id="MobiDB-lite"/>
    </source>
</evidence>
<sequence>MIIMKRILILLAAVSLVIGLSHHACAHPGHGYYLEEPSDSGDSDSDSSTTTSPAPTKKTSDRSSTGSGTKTSKSPSGGVETGSAQGEAADVSAQNKTDIQGQDGNESTPSGNITGKEKQGTSGYGFIPAVAGLSLVFGLTALRFPRQ</sequence>
<dbReference type="EnsemblBacteria" id="AAB84707">
    <property type="protein sequence ID" value="AAB84707"/>
    <property type="gene ID" value="MTH_201"/>
</dbReference>
<keyword evidence="2" id="KW-1133">Transmembrane helix</keyword>
<evidence type="ECO:0000313" key="3">
    <source>
        <dbReference type="EMBL" id="AAB84707.1"/>
    </source>
</evidence>
<dbReference type="PIR" id="F69124">
    <property type="entry name" value="F69124"/>
</dbReference>
<dbReference type="PATRIC" id="fig|187420.15.peg.171"/>
<dbReference type="KEGG" id="mth:MTH_201"/>
<protein>
    <submittedName>
        <fullName evidence="3">Uncharacterized protein</fullName>
    </submittedName>
</protein>
<organism evidence="3 4">
    <name type="scientific">Methanothermobacter thermautotrophicus (strain ATCC 29096 / DSM 1053 / JCM 10044 / NBRC 100330 / Delta H)</name>
    <name type="common">Methanobacterium thermoautotrophicum</name>
    <dbReference type="NCBI Taxonomy" id="187420"/>
    <lineage>
        <taxon>Archaea</taxon>
        <taxon>Methanobacteriati</taxon>
        <taxon>Methanobacteriota</taxon>
        <taxon>Methanomada group</taxon>
        <taxon>Methanobacteria</taxon>
        <taxon>Methanobacteriales</taxon>
        <taxon>Methanobacteriaceae</taxon>
        <taxon>Methanothermobacter</taxon>
    </lineage>
</organism>
<dbReference type="STRING" id="187420.MTH_201"/>
<keyword evidence="2" id="KW-0472">Membrane</keyword>
<evidence type="ECO:0000313" key="4">
    <source>
        <dbReference type="Proteomes" id="UP000005223"/>
    </source>
</evidence>
<feature type="compositionally biased region" description="Acidic residues" evidence="1">
    <location>
        <begin position="36"/>
        <end position="45"/>
    </location>
</feature>
<reference evidence="3 4" key="1">
    <citation type="journal article" date="1997" name="J. Bacteriol.">
        <title>Complete genome sequence of Methanobacterium thermoautotrophicum deltaH: functional analysis and comparative genomics.</title>
        <authorList>
            <person name="Smith D.R."/>
            <person name="Doucette-Stamm L.A."/>
            <person name="Deloughery C."/>
            <person name="Lee H.-M."/>
            <person name="Dubois J."/>
            <person name="Aldredge T."/>
            <person name="Bashirzadeh R."/>
            <person name="Blakely D."/>
            <person name="Cook R."/>
            <person name="Gilbert K."/>
            <person name="Harrison D."/>
            <person name="Hoang L."/>
            <person name="Keagle P."/>
            <person name="Lumm W."/>
            <person name="Pothier B."/>
            <person name="Qiu D."/>
            <person name="Spadafora R."/>
            <person name="Vicare R."/>
            <person name="Wang Y."/>
            <person name="Wierzbowski J."/>
            <person name="Gibson R."/>
            <person name="Jiwani N."/>
            <person name="Caruso A."/>
            <person name="Bush D."/>
            <person name="Safer H."/>
            <person name="Patwell D."/>
            <person name="Prabhakar S."/>
            <person name="McDougall S."/>
            <person name="Shimer G."/>
            <person name="Goyal A."/>
            <person name="Pietrovski S."/>
            <person name="Church G.M."/>
            <person name="Daniels C.J."/>
            <person name="Mao J.-i."/>
            <person name="Rice P."/>
            <person name="Nolling J."/>
            <person name="Reeve J.N."/>
        </authorList>
    </citation>
    <scope>NUCLEOTIDE SEQUENCE [LARGE SCALE GENOMIC DNA]</scope>
    <source>
        <strain evidence="4">ATCC 29096 / DSM 1053 / JCM 10044 / NBRC 100330 / Delta H</strain>
    </source>
</reference>
<name>O26303_METTH</name>
<dbReference type="EMBL" id="AE000666">
    <property type="protein sequence ID" value="AAB84707.1"/>
    <property type="molecule type" value="Genomic_DNA"/>
</dbReference>
<dbReference type="InParanoid" id="O26303"/>
<feature type="compositionally biased region" description="Polar residues" evidence="1">
    <location>
        <begin position="92"/>
        <end position="113"/>
    </location>
</feature>
<accession>O26303</accession>
<dbReference type="AlphaFoldDB" id="O26303"/>